<sequence>MTSRGQEQLQPVLERDGSPLQECAYNMSEEVRGRSVAVSQDFVLMQGKIDSADRTRCEADRRGPAIKGAMRIRLPGCS</sequence>
<proteinExistence type="predicted"/>
<keyword evidence="2" id="KW-1185">Reference proteome</keyword>
<dbReference type="Proteomes" id="UP001156882">
    <property type="component" value="Unassembled WGS sequence"/>
</dbReference>
<reference evidence="2" key="1">
    <citation type="journal article" date="2019" name="Int. J. Syst. Evol. Microbiol.">
        <title>The Global Catalogue of Microorganisms (GCM) 10K type strain sequencing project: providing services to taxonomists for standard genome sequencing and annotation.</title>
        <authorList>
            <consortium name="The Broad Institute Genomics Platform"/>
            <consortium name="The Broad Institute Genome Sequencing Center for Infectious Disease"/>
            <person name="Wu L."/>
            <person name="Ma J."/>
        </authorList>
    </citation>
    <scope>NUCLEOTIDE SEQUENCE [LARGE SCALE GENOMIC DNA]</scope>
    <source>
        <strain evidence="2">NBRC 101365</strain>
    </source>
</reference>
<evidence type="ECO:0000313" key="1">
    <source>
        <dbReference type="EMBL" id="GLS18534.1"/>
    </source>
</evidence>
<evidence type="ECO:0000313" key="2">
    <source>
        <dbReference type="Proteomes" id="UP001156882"/>
    </source>
</evidence>
<organism evidence="1 2">
    <name type="scientific">Labrys miyagiensis</name>
    <dbReference type="NCBI Taxonomy" id="346912"/>
    <lineage>
        <taxon>Bacteria</taxon>
        <taxon>Pseudomonadati</taxon>
        <taxon>Pseudomonadota</taxon>
        <taxon>Alphaproteobacteria</taxon>
        <taxon>Hyphomicrobiales</taxon>
        <taxon>Xanthobacteraceae</taxon>
        <taxon>Labrys</taxon>
    </lineage>
</organism>
<comment type="caution">
    <text evidence="1">The sequence shown here is derived from an EMBL/GenBank/DDBJ whole genome shotgun (WGS) entry which is preliminary data.</text>
</comment>
<accession>A0ABQ6CE92</accession>
<gene>
    <name evidence="1" type="ORF">GCM10007874_15510</name>
</gene>
<dbReference type="EMBL" id="BSPC01000014">
    <property type="protein sequence ID" value="GLS18534.1"/>
    <property type="molecule type" value="Genomic_DNA"/>
</dbReference>
<protein>
    <submittedName>
        <fullName evidence="1">Uncharacterized protein</fullName>
    </submittedName>
</protein>
<name>A0ABQ6CE92_9HYPH</name>